<dbReference type="EMBL" id="CP012333">
    <property type="protein sequence ID" value="AKU95640.1"/>
    <property type="molecule type" value="Genomic_DNA"/>
</dbReference>
<reference evidence="3 4" key="1">
    <citation type="submission" date="2015-08" db="EMBL/GenBank/DDBJ databases">
        <authorList>
            <person name="Babu N.S."/>
            <person name="Beckwith C.J."/>
            <person name="Beseler K.G."/>
            <person name="Brison A."/>
            <person name="Carone J.V."/>
            <person name="Caskin T.P."/>
            <person name="Diamond M."/>
            <person name="Durham M.E."/>
            <person name="Foxe J.M."/>
            <person name="Go M."/>
            <person name="Henderson B.A."/>
            <person name="Jones I.B."/>
            <person name="McGettigan J.A."/>
            <person name="Micheletti S.J."/>
            <person name="Nasrallah M.E."/>
            <person name="Ortiz D."/>
            <person name="Piller C.R."/>
            <person name="Privatt S.R."/>
            <person name="Schneider S.L."/>
            <person name="Sharp S."/>
            <person name="Smith T.C."/>
            <person name="Stanton J.D."/>
            <person name="Ullery H.E."/>
            <person name="Wilson R.J."/>
            <person name="Serrano M.G."/>
            <person name="Buck G."/>
            <person name="Lee V."/>
            <person name="Wang Y."/>
            <person name="Carvalho R."/>
            <person name="Voegtly L."/>
            <person name="Shi R."/>
            <person name="Duckworth R."/>
            <person name="Johnson A."/>
            <person name="Loviza R."/>
            <person name="Walstead R."/>
            <person name="Shah Z."/>
            <person name="Kiflezghi M."/>
            <person name="Wade K."/>
            <person name="Ball S.L."/>
            <person name="Bradley K.W."/>
            <person name="Asai D.J."/>
            <person name="Bowman C.A."/>
            <person name="Russell D.A."/>
            <person name="Pope W.H."/>
            <person name="Jacobs-Sera D."/>
            <person name="Hendrix R.W."/>
            <person name="Hatfull G.F."/>
        </authorList>
    </citation>
    <scope>NUCLEOTIDE SEQUENCE [LARGE SCALE GENOMIC DNA]</scope>
    <source>
        <strain evidence="3 4">DSM 27648</strain>
    </source>
</reference>
<organism evidence="3 4">
    <name type="scientific">Labilithrix luteola</name>
    <dbReference type="NCBI Taxonomy" id="1391654"/>
    <lineage>
        <taxon>Bacteria</taxon>
        <taxon>Pseudomonadati</taxon>
        <taxon>Myxococcota</taxon>
        <taxon>Polyangia</taxon>
        <taxon>Polyangiales</taxon>
        <taxon>Labilitrichaceae</taxon>
        <taxon>Labilithrix</taxon>
    </lineage>
</organism>
<dbReference type="KEGG" id="llu:AKJ09_02304"/>
<evidence type="ECO:0000313" key="3">
    <source>
        <dbReference type="EMBL" id="AKU95640.1"/>
    </source>
</evidence>
<dbReference type="OrthoDB" id="5483347at2"/>
<dbReference type="PROSITE" id="PS51257">
    <property type="entry name" value="PROKAR_LIPOPROTEIN"/>
    <property type="match status" value="1"/>
</dbReference>
<dbReference type="AlphaFoldDB" id="A0A0K1PQ19"/>
<feature type="region of interest" description="Disordered" evidence="1">
    <location>
        <begin position="33"/>
        <end position="59"/>
    </location>
</feature>
<evidence type="ECO:0000256" key="1">
    <source>
        <dbReference type="SAM" id="MobiDB-lite"/>
    </source>
</evidence>
<keyword evidence="2" id="KW-0732">Signal</keyword>
<dbReference type="STRING" id="1391654.AKJ09_02304"/>
<feature type="chain" id="PRO_5005465845" description="Type IV fimbrial biogenesis protein PilY1" evidence="2">
    <location>
        <begin position="27"/>
        <end position="404"/>
    </location>
</feature>
<feature type="compositionally biased region" description="Low complexity" evidence="1">
    <location>
        <begin position="42"/>
        <end position="57"/>
    </location>
</feature>
<dbReference type="RefSeq" id="WP_146647052.1">
    <property type="nucleotide sequence ID" value="NZ_CP012333.1"/>
</dbReference>
<sequence length="404" mass="43354">MKKRWLLPVASVMIPAQIAVILAACASDEETGGVPREQTYYPPADAAPAPSPDGSDATDAEVPCVEGDCVYYPTECTEGALCLDALFAASDGLDLRTYVTSISGRSPSDIWLSGTVGTVAHFDGTAWRRSIVDTQQSLSVIWLHGDSEIAFGDPKRLYTRGLDAGVDAEASADGWSFLDTTKVPPQWGGGFMRLETSFAYPGADSLWIGVSSQTDSGGLWRMRWSVENNRFQVVGTTLRKCTYVPCREVSGLHGASADEIWAVGPRGAAFRVTNAESDAPTLTTFNTLTRDALDGVWAAASDDVWAVGALGTVRRYRGDARFWEVYDAVPTKQHLHAVAGSSPNDIWIAGDEGTVFHFDGATWTRVKVAGLGARRPRLDHIWVPSPGKVWIAGQGVLVSLGGKP</sequence>
<accession>A0A0K1PQ19</accession>
<name>A0A0K1PQ19_9BACT</name>
<feature type="signal peptide" evidence="2">
    <location>
        <begin position="1"/>
        <end position="26"/>
    </location>
</feature>
<evidence type="ECO:0000256" key="2">
    <source>
        <dbReference type="SAM" id="SignalP"/>
    </source>
</evidence>
<dbReference type="Proteomes" id="UP000064967">
    <property type="component" value="Chromosome"/>
</dbReference>
<dbReference type="SUPFAM" id="SSF50965">
    <property type="entry name" value="Galactose oxidase, central domain"/>
    <property type="match status" value="1"/>
</dbReference>
<keyword evidence="4" id="KW-1185">Reference proteome</keyword>
<proteinExistence type="predicted"/>
<evidence type="ECO:0008006" key="5">
    <source>
        <dbReference type="Google" id="ProtNLM"/>
    </source>
</evidence>
<evidence type="ECO:0000313" key="4">
    <source>
        <dbReference type="Proteomes" id="UP000064967"/>
    </source>
</evidence>
<dbReference type="InterPro" id="IPR011043">
    <property type="entry name" value="Gal_Oxase/kelch_b-propeller"/>
</dbReference>
<protein>
    <recommendedName>
        <fullName evidence="5">Type IV fimbrial biogenesis protein PilY1</fullName>
    </recommendedName>
</protein>
<gene>
    <name evidence="3" type="ORF">AKJ09_02304</name>
</gene>